<dbReference type="RefSeq" id="WP_092605254.1">
    <property type="nucleotide sequence ID" value="NZ_FMYF01000001.1"/>
</dbReference>
<protein>
    <submittedName>
        <fullName evidence="2">Pimeloyl-ACP methyl ester carboxylesterase</fullName>
    </submittedName>
</protein>
<dbReference type="PANTHER" id="PTHR43433">
    <property type="entry name" value="HYDROLASE, ALPHA/BETA FOLD FAMILY PROTEIN"/>
    <property type="match status" value="1"/>
</dbReference>
<proteinExistence type="predicted"/>
<sequence length="294" mass="31313">MEQLPLWDGPAHDIPEGIDTLVESMNGTRLCVQVFGTPDAPLQVQLEGRGGQLVNVSRQFCIDLAAAGFRVVRVDNRDIGRSQRFPGVAYDLADMAEDVAGLIEVFGEGPATVCGRSMGGMVAQLVALDHPRLVGALGLFSTAPRSSRVARSAPPSARHLAEADWVEAYVSSALPLAGSLYPFDERELAALGRLLYVRDHDPAGKQRQDRAMAATPDWSDRLGRIAVPTAILHGDEDAVIPLSEAESLHRLIPGSSLRVLRGVGHHQPRQLDGLFVETCAGLGHAAGSTPPTGT</sequence>
<dbReference type="EMBL" id="FMYF01000001">
    <property type="protein sequence ID" value="SDB79812.1"/>
    <property type="molecule type" value="Genomic_DNA"/>
</dbReference>
<gene>
    <name evidence="2" type="ORF">GA0111570_10181</name>
</gene>
<accession>A0A1G6GCT4</accession>
<dbReference type="GO" id="GO:0003824">
    <property type="term" value="F:catalytic activity"/>
    <property type="evidence" value="ECO:0007669"/>
    <property type="project" value="UniProtKB-ARBA"/>
</dbReference>
<dbReference type="STRING" id="1577474.GA0111570_10181"/>
<dbReference type="AlphaFoldDB" id="A0A1G6GCT4"/>
<dbReference type="InterPro" id="IPR022742">
    <property type="entry name" value="Hydrolase_4"/>
</dbReference>
<dbReference type="PRINTS" id="PR00111">
    <property type="entry name" value="ABHYDROLASE"/>
</dbReference>
<dbReference type="PANTHER" id="PTHR43433:SF5">
    <property type="entry name" value="AB HYDROLASE-1 DOMAIN-CONTAINING PROTEIN"/>
    <property type="match status" value="1"/>
</dbReference>
<evidence type="ECO:0000259" key="1">
    <source>
        <dbReference type="Pfam" id="PF12146"/>
    </source>
</evidence>
<dbReference type="SUPFAM" id="SSF53474">
    <property type="entry name" value="alpha/beta-Hydrolases"/>
    <property type="match status" value="1"/>
</dbReference>
<dbReference type="Pfam" id="PF12146">
    <property type="entry name" value="Hydrolase_4"/>
    <property type="match status" value="1"/>
</dbReference>
<organism evidence="2 3">
    <name type="scientific">Raineyella antarctica</name>
    <dbReference type="NCBI Taxonomy" id="1577474"/>
    <lineage>
        <taxon>Bacteria</taxon>
        <taxon>Bacillati</taxon>
        <taxon>Actinomycetota</taxon>
        <taxon>Actinomycetes</taxon>
        <taxon>Propionibacteriales</taxon>
        <taxon>Propionibacteriaceae</taxon>
        <taxon>Raineyella</taxon>
    </lineage>
</organism>
<dbReference type="InterPro" id="IPR050471">
    <property type="entry name" value="AB_hydrolase"/>
</dbReference>
<reference evidence="2 3" key="1">
    <citation type="submission" date="2016-06" db="EMBL/GenBank/DDBJ databases">
        <authorList>
            <person name="Olsen C.W."/>
            <person name="Carey S."/>
            <person name="Hinshaw L."/>
            <person name="Karasin A.I."/>
        </authorList>
    </citation>
    <scope>NUCLEOTIDE SEQUENCE [LARGE SCALE GENOMIC DNA]</scope>
    <source>
        <strain evidence="2 3">LZ-22</strain>
    </source>
</reference>
<dbReference type="Proteomes" id="UP000199086">
    <property type="component" value="Unassembled WGS sequence"/>
</dbReference>
<dbReference type="InterPro" id="IPR000073">
    <property type="entry name" value="AB_hydrolase_1"/>
</dbReference>
<evidence type="ECO:0000313" key="3">
    <source>
        <dbReference type="Proteomes" id="UP000199086"/>
    </source>
</evidence>
<evidence type="ECO:0000313" key="2">
    <source>
        <dbReference type="EMBL" id="SDB79812.1"/>
    </source>
</evidence>
<dbReference type="InterPro" id="IPR029058">
    <property type="entry name" value="AB_hydrolase_fold"/>
</dbReference>
<dbReference type="Gene3D" id="3.40.50.1820">
    <property type="entry name" value="alpha/beta hydrolase"/>
    <property type="match status" value="1"/>
</dbReference>
<dbReference type="OrthoDB" id="8957634at2"/>
<feature type="domain" description="Serine aminopeptidase S33" evidence="1">
    <location>
        <begin position="55"/>
        <end position="265"/>
    </location>
</feature>
<name>A0A1G6GCT4_9ACTN</name>
<keyword evidence="3" id="KW-1185">Reference proteome</keyword>